<reference evidence="11" key="1">
    <citation type="submission" date="2021-02" db="EMBL/GenBank/DDBJ databases">
        <authorList>
            <person name="Nowell W R."/>
        </authorList>
    </citation>
    <scope>NUCLEOTIDE SEQUENCE</scope>
    <source>
        <strain evidence="11">Ploen Becks lab</strain>
    </source>
</reference>
<feature type="transmembrane region" description="Helical" evidence="10">
    <location>
        <begin position="214"/>
        <end position="233"/>
    </location>
</feature>
<feature type="binding site" evidence="8">
    <location>
        <position position="22"/>
    </location>
    <ligand>
        <name>Na(+)</name>
        <dbReference type="ChEBI" id="CHEBI:29101"/>
        <label>1</label>
    </ligand>
</feature>
<feature type="transmembrane region" description="Helical" evidence="10">
    <location>
        <begin position="45"/>
        <end position="67"/>
    </location>
</feature>
<comment type="similarity">
    <text evidence="2 9">Belongs to the sodium:neurotransmitter symporter (SNF) (TC 2.A.22) family.</text>
</comment>
<dbReference type="OrthoDB" id="6581954at2759"/>
<keyword evidence="3 9" id="KW-0813">Transport</keyword>
<feature type="binding site" evidence="8">
    <location>
        <position position="25"/>
    </location>
    <ligand>
        <name>Na(+)</name>
        <dbReference type="ChEBI" id="CHEBI:29101"/>
        <label>1</label>
    </ligand>
</feature>
<dbReference type="PANTHER" id="PTHR11616:SF321">
    <property type="entry name" value="SODIUM-DEPENDENT NUTRIENT AMINO ACID TRANSPORTER 1-RELATED"/>
    <property type="match status" value="1"/>
</dbReference>
<evidence type="ECO:0000256" key="6">
    <source>
        <dbReference type="ARBA" id="ARBA00023136"/>
    </source>
</evidence>
<keyword evidence="4 9" id="KW-0812">Transmembrane</keyword>
<feature type="transmembrane region" description="Helical" evidence="10">
    <location>
        <begin position="399"/>
        <end position="420"/>
    </location>
</feature>
<evidence type="ECO:0000256" key="10">
    <source>
        <dbReference type="SAM" id="Phobius"/>
    </source>
</evidence>
<dbReference type="InterPro" id="IPR000175">
    <property type="entry name" value="Na/ntran_symport"/>
</dbReference>
<keyword evidence="5 10" id="KW-1133">Transmembrane helix</keyword>
<keyword evidence="9" id="KW-0769">Symport</keyword>
<dbReference type="InterPro" id="IPR037272">
    <property type="entry name" value="SNS_sf"/>
</dbReference>
<accession>A0A813V9Q3</accession>
<evidence type="ECO:0000256" key="2">
    <source>
        <dbReference type="ARBA" id="ARBA00006459"/>
    </source>
</evidence>
<dbReference type="Pfam" id="PF00209">
    <property type="entry name" value="SNF"/>
    <property type="match status" value="1"/>
</dbReference>
<organism evidence="11 12">
    <name type="scientific">Brachionus calyciflorus</name>
    <dbReference type="NCBI Taxonomy" id="104777"/>
    <lineage>
        <taxon>Eukaryota</taxon>
        <taxon>Metazoa</taxon>
        <taxon>Spiralia</taxon>
        <taxon>Gnathifera</taxon>
        <taxon>Rotifera</taxon>
        <taxon>Eurotatoria</taxon>
        <taxon>Monogononta</taxon>
        <taxon>Pseudotrocha</taxon>
        <taxon>Ploima</taxon>
        <taxon>Brachionidae</taxon>
        <taxon>Brachionus</taxon>
    </lineage>
</organism>
<feature type="binding site" evidence="8">
    <location>
        <position position="372"/>
    </location>
    <ligand>
        <name>Na(+)</name>
        <dbReference type="ChEBI" id="CHEBI:29101"/>
        <label>1</label>
    </ligand>
</feature>
<dbReference type="PANTHER" id="PTHR11616">
    <property type="entry name" value="SODIUM/CHLORIDE DEPENDENT TRANSPORTER"/>
    <property type="match status" value="1"/>
</dbReference>
<evidence type="ECO:0000256" key="4">
    <source>
        <dbReference type="ARBA" id="ARBA00022692"/>
    </source>
</evidence>
<feature type="binding site" evidence="8">
    <location>
        <position position="368"/>
    </location>
    <ligand>
        <name>Na(+)</name>
        <dbReference type="ChEBI" id="CHEBI:29101"/>
        <label>1</label>
    </ligand>
</feature>
<dbReference type="Proteomes" id="UP000663879">
    <property type="component" value="Unassembled WGS sequence"/>
</dbReference>
<keyword evidence="7" id="KW-0325">Glycoprotein</keyword>
<keyword evidence="8" id="KW-0479">Metal-binding</keyword>
<sequence length="597" mass="66276">MANEAERAQFGSSLEFILTVIGYAVGLGNVWRFPYLVFKHGGAPFLIPFFAMLFLVGIPTFFLETAIGQFSGLSPSHAFEKMSPVFQGVGYAAIIINAFVGFYYNVIIAYCLYYLVFSLRSELLWSNCNGEIDCFKRLNLSSNCTEDKLPFVQNNITIRSPSEVYFYDKVLEISDGIQNLDGLVTPLVLALLLAWFLVYVALAKGVASLGKISYFTSTFPYVMLTILVVRGALLEGAGEGVKFYVGQFNISQLGDPELWKDATVQVFYALSACTGGLISMSSFNAFNNNLLRDALLVPILDCLTGFYAGFAIFTVLGHMYITKCVDSFNEVAAKGPELAFVVYPEGLSLMGKAAPFFSFLFFIMMLALGFGSEFSIMESVMSTAIDIFNKKINTRAKQLGARLVICIVYFLCGLTMVSRGGLYVLNLIDTVIAGYPLLIVGLLQVIVVPWVYGTERFVNDIECMIGKKSKSFWLIWIISWRFITPLVLLGIIIATIIMPAEAISLKGVIYPDYAVAIGWVIVAIPIAAIPVCAIYQAYKFRANPRDMFKPSEDYYANRKKNEEKLKKADKSDNHFEMLPTNEANSHSNIRKNVIAPV</sequence>
<feature type="transmembrane region" description="Helical" evidence="10">
    <location>
        <begin position="183"/>
        <end position="202"/>
    </location>
</feature>
<gene>
    <name evidence="11" type="ORF">OXX778_LOCUS8381</name>
</gene>
<feature type="transmembrane region" description="Helical" evidence="10">
    <location>
        <begin position="298"/>
        <end position="321"/>
    </location>
</feature>
<dbReference type="SUPFAM" id="SSF161070">
    <property type="entry name" value="SNF-like"/>
    <property type="match status" value="1"/>
</dbReference>
<dbReference type="PROSITE" id="PS50267">
    <property type="entry name" value="NA_NEUROTRAN_SYMP_3"/>
    <property type="match status" value="1"/>
</dbReference>
<feature type="transmembrane region" description="Helical" evidence="10">
    <location>
        <begin position="12"/>
        <end position="33"/>
    </location>
</feature>
<evidence type="ECO:0000256" key="1">
    <source>
        <dbReference type="ARBA" id="ARBA00004141"/>
    </source>
</evidence>
<evidence type="ECO:0000256" key="3">
    <source>
        <dbReference type="ARBA" id="ARBA00022448"/>
    </source>
</evidence>
<dbReference type="PRINTS" id="PR00176">
    <property type="entry name" value="NANEUSMPORT"/>
</dbReference>
<evidence type="ECO:0000256" key="5">
    <source>
        <dbReference type="ARBA" id="ARBA00022989"/>
    </source>
</evidence>
<feature type="transmembrane region" description="Helical" evidence="10">
    <location>
        <begin position="88"/>
        <end position="116"/>
    </location>
</feature>
<evidence type="ECO:0000313" key="11">
    <source>
        <dbReference type="EMBL" id="CAF0839573.1"/>
    </source>
</evidence>
<feature type="transmembrane region" description="Helical" evidence="10">
    <location>
        <begin position="432"/>
        <end position="452"/>
    </location>
</feature>
<name>A0A813V9Q3_9BILA</name>
<evidence type="ECO:0000256" key="9">
    <source>
        <dbReference type="RuleBase" id="RU003732"/>
    </source>
</evidence>
<feature type="transmembrane region" description="Helical" evidence="10">
    <location>
        <begin position="473"/>
        <end position="497"/>
    </location>
</feature>
<proteinExistence type="inferred from homology"/>
<comment type="subcellular location">
    <subcellularLocation>
        <location evidence="1">Membrane</location>
        <topology evidence="1">Multi-pass membrane protein</topology>
    </subcellularLocation>
</comment>
<feature type="transmembrane region" description="Helical" evidence="10">
    <location>
        <begin position="353"/>
        <end position="371"/>
    </location>
</feature>
<feature type="transmembrane region" description="Helical" evidence="10">
    <location>
        <begin position="266"/>
        <end position="286"/>
    </location>
</feature>
<feature type="binding site" evidence="8">
    <location>
        <position position="29"/>
    </location>
    <ligand>
        <name>Na(+)</name>
        <dbReference type="ChEBI" id="CHEBI:29101"/>
        <label>1</label>
    </ligand>
</feature>
<dbReference type="GO" id="GO:0046872">
    <property type="term" value="F:metal ion binding"/>
    <property type="evidence" value="ECO:0007669"/>
    <property type="project" value="UniProtKB-KW"/>
</dbReference>
<keyword evidence="6 10" id="KW-0472">Membrane</keyword>
<dbReference type="PROSITE" id="PS00610">
    <property type="entry name" value="NA_NEUROTRAN_SYMP_1"/>
    <property type="match status" value="1"/>
</dbReference>
<dbReference type="GO" id="GO:0089718">
    <property type="term" value="P:amino acid import across plasma membrane"/>
    <property type="evidence" value="ECO:0007669"/>
    <property type="project" value="TreeGrafter"/>
</dbReference>
<keyword evidence="8" id="KW-0915">Sodium</keyword>
<dbReference type="EMBL" id="CAJNOC010001148">
    <property type="protein sequence ID" value="CAF0839573.1"/>
    <property type="molecule type" value="Genomic_DNA"/>
</dbReference>
<feature type="transmembrane region" description="Helical" evidence="10">
    <location>
        <begin position="517"/>
        <end position="538"/>
    </location>
</feature>
<comment type="caution">
    <text evidence="11">The sequence shown here is derived from an EMBL/GenBank/DDBJ whole genome shotgun (WGS) entry which is preliminary data.</text>
</comment>
<feature type="binding site" evidence="8">
    <location>
        <position position="24"/>
    </location>
    <ligand>
        <name>Na(+)</name>
        <dbReference type="ChEBI" id="CHEBI:29101"/>
        <label>1</label>
    </ligand>
</feature>
<evidence type="ECO:0000313" key="12">
    <source>
        <dbReference type="Proteomes" id="UP000663879"/>
    </source>
</evidence>
<keyword evidence="12" id="KW-1185">Reference proteome</keyword>
<dbReference type="GO" id="GO:0005886">
    <property type="term" value="C:plasma membrane"/>
    <property type="evidence" value="ECO:0007669"/>
    <property type="project" value="TreeGrafter"/>
</dbReference>
<evidence type="ECO:0000256" key="7">
    <source>
        <dbReference type="ARBA" id="ARBA00023180"/>
    </source>
</evidence>
<evidence type="ECO:0000256" key="8">
    <source>
        <dbReference type="PIRSR" id="PIRSR600175-1"/>
    </source>
</evidence>
<dbReference type="GO" id="GO:0005283">
    <property type="term" value="F:amino acid:sodium symporter activity"/>
    <property type="evidence" value="ECO:0007669"/>
    <property type="project" value="TreeGrafter"/>
</dbReference>
<dbReference type="AlphaFoldDB" id="A0A813V9Q3"/>
<protein>
    <recommendedName>
        <fullName evidence="9">Transporter</fullName>
    </recommendedName>
</protein>